<dbReference type="GO" id="GO:0005654">
    <property type="term" value="C:nucleoplasm"/>
    <property type="evidence" value="ECO:0007669"/>
    <property type="project" value="UniProtKB-SubCell"/>
</dbReference>
<keyword evidence="4" id="KW-0677">Repeat</keyword>
<dbReference type="GO" id="GO:0005730">
    <property type="term" value="C:nucleolus"/>
    <property type="evidence" value="ECO:0007669"/>
    <property type="project" value="UniProtKB-SubCell"/>
</dbReference>
<evidence type="ECO:0000256" key="2">
    <source>
        <dbReference type="ARBA" id="ARBA00022552"/>
    </source>
</evidence>
<comment type="subcellular location">
    <subcellularLocation>
        <location evidence="6">Nucleus</location>
        <location evidence="6">Nucleolus</location>
    </subcellularLocation>
    <subcellularLocation>
        <location evidence="6">Nucleus</location>
        <location evidence="6">Nucleoplasm</location>
    </subcellularLocation>
</comment>
<keyword evidence="2 6" id="KW-0698">rRNA processing</keyword>
<dbReference type="Proteomes" id="UP001438707">
    <property type="component" value="Unassembled WGS sequence"/>
</dbReference>
<feature type="repeat" description="WD" evidence="7">
    <location>
        <begin position="116"/>
        <end position="128"/>
    </location>
</feature>
<dbReference type="HAMAP" id="MF_03029">
    <property type="entry name" value="WDR12"/>
    <property type="match status" value="1"/>
</dbReference>
<name>A0AAW1RAE5_9CHLO</name>
<dbReference type="PROSITE" id="PS50294">
    <property type="entry name" value="WD_REPEATS_REGION"/>
    <property type="match status" value="2"/>
</dbReference>
<dbReference type="PROSITE" id="PS50082">
    <property type="entry name" value="WD_REPEATS_2"/>
    <property type="match status" value="4"/>
</dbReference>
<dbReference type="GO" id="GO:0030687">
    <property type="term" value="C:preribosome, large subunit precursor"/>
    <property type="evidence" value="ECO:0007669"/>
    <property type="project" value="UniProtKB-UniRule"/>
</dbReference>
<evidence type="ECO:0000256" key="4">
    <source>
        <dbReference type="ARBA" id="ARBA00022737"/>
    </source>
</evidence>
<feature type="domain" description="NLE" evidence="9">
    <location>
        <begin position="8"/>
        <end position="68"/>
    </location>
</feature>
<evidence type="ECO:0000259" key="9">
    <source>
        <dbReference type="Pfam" id="PF08154"/>
    </source>
</evidence>
<comment type="function">
    <text evidence="6">Required for maturation of ribosomal RNAs and formation of the large ribosomal subunit.</text>
</comment>
<comment type="similarity">
    <text evidence="6">Belongs to the WD repeat WDR12/YTM1 family.</text>
</comment>
<evidence type="ECO:0000256" key="6">
    <source>
        <dbReference type="HAMAP-Rule" id="MF_03029"/>
    </source>
</evidence>
<accession>A0AAW1RAE5</accession>
<protein>
    <recommendedName>
        <fullName evidence="6">Ribosome biogenesis protein WDR12 homolog</fullName>
    </recommendedName>
</protein>
<evidence type="ECO:0000256" key="5">
    <source>
        <dbReference type="ARBA" id="ARBA00023242"/>
    </source>
</evidence>
<comment type="caution">
    <text evidence="10">The sequence shown here is derived from an EMBL/GenBank/DDBJ whole genome shotgun (WGS) entry which is preliminary data.</text>
</comment>
<feature type="region of interest" description="Disordered" evidence="8">
    <location>
        <begin position="256"/>
        <end position="283"/>
    </location>
</feature>
<dbReference type="CDD" id="cd00200">
    <property type="entry name" value="WD40"/>
    <property type="match status" value="1"/>
</dbReference>
<keyword evidence="5 6" id="KW-0539">Nucleus</keyword>
<dbReference type="GO" id="GO:0000463">
    <property type="term" value="P:maturation of LSU-rRNA from tricistronic rRNA transcript (SSU-rRNA, 5.8S rRNA, LSU-rRNA)"/>
    <property type="evidence" value="ECO:0007669"/>
    <property type="project" value="UniProtKB-UniRule"/>
</dbReference>
<dbReference type="InterPro" id="IPR001680">
    <property type="entry name" value="WD40_rpt"/>
</dbReference>
<dbReference type="Pfam" id="PF00400">
    <property type="entry name" value="WD40"/>
    <property type="match status" value="7"/>
</dbReference>
<gene>
    <name evidence="10" type="ORF">WJX74_008517</name>
</gene>
<proteinExistence type="inferred from homology"/>
<dbReference type="AlphaFoldDB" id="A0AAW1RAE5"/>
<dbReference type="GO" id="GO:0043021">
    <property type="term" value="F:ribonucleoprotein complex binding"/>
    <property type="evidence" value="ECO:0007669"/>
    <property type="project" value="UniProtKB-UniRule"/>
</dbReference>
<evidence type="ECO:0000313" key="10">
    <source>
        <dbReference type="EMBL" id="KAK9830819.1"/>
    </source>
</evidence>
<dbReference type="InterPro" id="IPR036322">
    <property type="entry name" value="WD40_repeat_dom_sf"/>
</dbReference>
<dbReference type="SMART" id="SM00320">
    <property type="entry name" value="WD40"/>
    <property type="match status" value="7"/>
</dbReference>
<dbReference type="SUPFAM" id="SSF50978">
    <property type="entry name" value="WD40 repeat-like"/>
    <property type="match status" value="1"/>
</dbReference>
<feature type="repeat" description="WD" evidence="7">
    <location>
        <begin position="380"/>
        <end position="422"/>
    </location>
</feature>
<feature type="repeat" description="WD" evidence="7">
    <location>
        <begin position="212"/>
        <end position="243"/>
    </location>
</feature>
<keyword evidence="11" id="KW-1185">Reference proteome</keyword>
<evidence type="ECO:0000256" key="3">
    <source>
        <dbReference type="ARBA" id="ARBA00022574"/>
    </source>
</evidence>
<dbReference type="PRINTS" id="PR00320">
    <property type="entry name" value="GPROTEINBRPT"/>
</dbReference>
<feature type="region of interest" description="Disordered" evidence="8">
    <location>
        <begin position="173"/>
        <end position="200"/>
    </location>
</feature>
<dbReference type="Gene3D" id="2.130.10.10">
    <property type="entry name" value="YVTN repeat-like/Quinoprotein amine dehydrogenase"/>
    <property type="match status" value="4"/>
</dbReference>
<dbReference type="PANTHER" id="PTHR19855:SF11">
    <property type="entry name" value="RIBOSOME BIOGENESIS PROTEIN WDR12"/>
    <property type="match status" value="1"/>
</dbReference>
<keyword evidence="1 6" id="KW-0690">Ribosome biogenesis</keyword>
<dbReference type="EMBL" id="JALJOS010000015">
    <property type="protein sequence ID" value="KAK9830819.1"/>
    <property type="molecule type" value="Genomic_DNA"/>
</dbReference>
<evidence type="ECO:0000256" key="1">
    <source>
        <dbReference type="ARBA" id="ARBA00022517"/>
    </source>
</evidence>
<evidence type="ECO:0000256" key="7">
    <source>
        <dbReference type="PROSITE-ProRule" id="PRU00221"/>
    </source>
</evidence>
<sequence>MEEETQLTCSFVTKLPTELRIPEAPLAIPAKTSRLGLSQVVNQLLALDRPRPFDFLLDGELVRQSLESLVLAHGVSTESVLNIEYILAVAPPKQSPPCQENDWVSAVACLKSALRLSGSYDGSIRVWDGDGACLSITPAHKGGVNVIRPLPTSSSASAPPLLVSAGKDQKARLWTGPPQDAPASHGAHHSATRLTNGSASAQQDTLQAVAVYGGHTDAVQCAAVNPVGSRLATGGWDSHLFLWPTGAEVAASALDGSAAAPVKPSSAARKKRKGEAGSAPAAAIAEPASQAELQGHLQCVSGLAWPSDGTLYSCSWDHQVKRWDTETTACVDTLSGGRALYCIAAAPEDQQVVAFGGADRALRLWDLRVRHGEKQATQSFVSHQNWIVDIAWSPASPHHLLTASHDKTLKLWDKRTSIPLHTLQGHTDKVLCCCWLNGQSVLSGGADNLLQSWVLGQ</sequence>
<feature type="repeat" description="WD" evidence="7">
    <location>
        <begin position="293"/>
        <end position="333"/>
    </location>
</feature>
<reference evidence="10 11" key="1">
    <citation type="journal article" date="2024" name="Nat. Commun.">
        <title>Phylogenomics reveals the evolutionary origins of lichenization in chlorophyte algae.</title>
        <authorList>
            <person name="Puginier C."/>
            <person name="Libourel C."/>
            <person name="Otte J."/>
            <person name="Skaloud P."/>
            <person name="Haon M."/>
            <person name="Grisel S."/>
            <person name="Petersen M."/>
            <person name="Berrin J.G."/>
            <person name="Delaux P.M."/>
            <person name="Dal Grande F."/>
            <person name="Keller J."/>
        </authorList>
    </citation>
    <scope>NUCLEOTIDE SEQUENCE [LARGE SCALE GENOMIC DNA]</scope>
    <source>
        <strain evidence="10 11">SAG 2145</strain>
    </source>
</reference>
<dbReference type="GO" id="GO:0000466">
    <property type="term" value="P:maturation of 5.8S rRNA from tricistronic rRNA transcript (SSU-rRNA, 5.8S rRNA, LSU-rRNA)"/>
    <property type="evidence" value="ECO:0007669"/>
    <property type="project" value="UniProtKB-UniRule"/>
</dbReference>
<organism evidence="10 11">
    <name type="scientific">Apatococcus lobatus</name>
    <dbReference type="NCBI Taxonomy" id="904363"/>
    <lineage>
        <taxon>Eukaryota</taxon>
        <taxon>Viridiplantae</taxon>
        <taxon>Chlorophyta</taxon>
        <taxon>core chlorophytes</taxon>
        <taxon>Trebouxiophyceae</taxon>
        <taxon>Chlorellales</taxon>
        <taxon>Chlorellaceae</taxon>
        <taxon>Apatococcus</taxon>
    </lineage>
</organism>
<dbReference type="InterPro" id="IPR012972">
    <property type="entry name" value="NLE"/>
</dbReference>
<dbReference type="InterPro" id="IPR028599">
    <property type="entry name" value="WDR12/Ytm1"/>
</dbReference>
<keyword evidence="3 7" id="KW-0853">WD repeat</keyword>
<dbReference type="PANTHER" id="PTHR19855">
    <property type="entry name" value="WD40 REPEAT PROTEIN 12, 37"/>
    <property type="match status" value="1"/>
</dbReference>
<dbReference type="InterPro" id="IPR020472">
    <property type="entry name" value="WD40_PAC1"/>
</dbReference>
<evidence type="ECO:0000256" key="8">
    <source>
        <dbReference type="SAM" id="MobiDB-lite"/>
    </source>
</evidence>
<dbReference type="Pfam" id="PF08154">
    <property type="entry name" value="NLE"/>
    <property type="match status" value="1"/>
</dbReference>
<feature type="compositionally biased region" description="Low complexity" evidence="8">
    <location>
        <begin position="256"/>
        <end position="267"/>
    </location>
</feature>
<evidence type="ECO:0000313" key="11">
    <source>
        <dbReference type="Proteomes" id="UP001438707"/>
    </source>
</evidence>
<dbReference type="InterPro" id="IPR015943">
    <property type="entry name" value="WD40/YVTN_repeat-like_dom_sf"/>
</dbReference>